<comment type="caution">
    <text evidence="1">The sequence shown here is derived from an EMBL/GenBank/DDBJ whole genome shotgun (WGS) entry which is preliminary data.</text>
</comment>
<dbReference type="EMBL" id="JAMKPW020000033">
    <property type="protein sequence ID" value="KAK8201989.1"/>
    <property type="molecule type" value="Genomic_DNA"/>
</dbReference>
<reference evidence="1" key="1">
    <citation type="submission" date="2024-02" db="EMBL/GenBank/DDBJ databases">
        <title>Metagenome Assembled Genome of Zalaria obscura JY119.</title>
        <authorList>
            <person name="Vighnesh L."/>
            <person name="Jagadeeshwari U."/>
            <person name="Venkata Ramana C."/>
            <person name="Sasikala C."/>
        </authorList>
    </citation>
    <scope>NUCLEOTIDE SEQUENCE</scope>
    <source>
        <strain evidence="1">JY119</strain>
    </source>
</reference>
<protein>
    <submittedName>
        <fullName evidence="1">Uncharacterized protein</fullName>
    </submittedName>
</protein>
<evidence type="ECO:0000313" key="1">
    <source>
        <dbReference type="EMBL" id="KAK8201989.1"/>
    </source>
</evidence>
<gene>
    <name evidence="1" type="ORF">M8818_005514</name>
</gene>
<dbReference type="Proteomes" id="UP001320706">
    <property type="component" value="Unassembled WGS sequence"/>
</dbReference>
<sequence>MLLHLKYTIPPAILLTLIYRPFLTRLDVYKILFLITIAVVATTPWDSYLIKTKIWSYSSDVIIGPTLFEIPLEELFFFVIQTYNTTLLYLLLNKPIFHPVYLRHEKKSDPWKYAKLAGQLVGALAIKKALGMIKEEGTGVYLGMILVWAVPFLVLLWYVIMSMNVIREMLTETGR</sequence>
<name>A0ACC3S851_9PEZI</name>
<accession>A0ACC3S851</accession>
<organism evidence="1 2">
    <name type="scientific">Zalaria obscura</name>
    <dbReference type="NCBI Taxonomy" id="2024903"/>
    <lineage>
        <taxon>Eukaryota</taxon>
        <taxon>Fungi</taxon>
        <taxon>Dikarya</taxon>
        <taxon>Ascomycota</taxon>
        <taxon>Pezizomycotina</taxon>
        <taxon>Dothideomycetes</taxon>
        <taxon>Dothideomycetidae</taxon>
        <taxon>Dothideales</taxon>
        <taxon>Zalariaceae</taxon>
        <taxon>Zalaria</taxon>
    </lineage>
</organism>
<evidence type="ECO:0000313" key="2">
    <source>
        <dbReference type="Proteomes" id="UP001320706"/>
    </source>
</evidence>
<keyword evidence="2" id="KW-1185">Reference proteome</keyword>
<proteinExistence type="predicted"/>